<dbReference type="OrthoDB" id="441812at2759"/>
<accession>A0A9W4TR97</accession>
<keyword evidence="3" id="KW-1185">Reference proteome</keyword>
<comment type="caution">
    <text evidence="2">The sequence shown here is derived from an EMBL/GenBank/DDBJ whole genome shotgun (WGS) entry which is preliminary data.</text>
</comment>
<dbReference type="PROSITE" id="PS50280">
    <property type="entry name" value="SET"/>
    <property type="match status" value="1"/>
</dbReference>
<name>A0A9W4TR97_9ASCO</name>
<reference evidence="2" key="1">
    <citation type="submission" date="2022-12" db="EMBL/GenBank/DDBJ databases">
        <authorList>
            <person name="Brejova B."/>
        </authorList>
    </citation>
    <scope>NUCLEOTIDE SEQUENCE</scope>
</reference>
<evidence type="ECO:0000259" key="1">
    <source>
        <dbReference type="PROSITE" id="PS50280"/>
    </source>
</evidence>
<proteinExistence type="predicted"/>
<organism evidence="2 3">
    <name type="scientific">Candida verbasci</name>
    <dbReference type="NCBI Taxonomy" id="1227364"/>
    <lineage>
        <taxon>Eukaryota</taxon>
        <taxon>Fungi</taxon>
        <taxon>Dikarya</taxon>
        <taxon>Ascomycota</taxon>
        <taxon>Saccharomycotina</taxon>
        <taxon>Pichiomycetes</taxon>
        <taxon>Debaryomycetaceae</taxon>
        <taxon>Candida/Lodderomyces clade</taxon>
        <taxon>Candida</taxon>
    </lineage>
</organism>
<dbReference type="InterPro" id="IPR046341">
    <property type="entry name" value="SET_dom_sf"/>
</dbReference>
<dbReference type="SUPFAM" id="SSF82199">
    <property type="entry name" value="SET domain"/>
    <property type="match status" value="1"/>
</dbReference>
<sequence>MSSIPGTNDELIELVKEQGIKLHPKVSIGKSELGGVGLSFNPENLKENEEIELLRIPKSSVFNINTLLEVLQDYKGKEGIESDIIIELLTLIEPNNETHIIITYFIAFKYIEKLKSLPGYIQEYLKILSDTFTISYPEEDVKGADKWIIEYKQMANRIKEEYECINSKMAEKFDISIEFSEYWQIYQAIRSRILEIPQEEEDGYSIDITLVPILDFVNHEHQNNAHFDIDKQTNDIILLLDKIPSSEKFEITINYSPENEIVYFYKNYGFRPKSKNNYQVINLSIREYIAEKFKDGLMICKWIGIYPEIQIIFNDDEVFMNVFNLGTLFNNLKYHPDWDDLLCENFKRFNSMKDNEFDKQEILEWIKYQELEMDLIYGVNPIGVLRDGSDDPYNAEDLEDKLDEAIQFVVDYFKLKIDESVEVGDSSFSLMIKDYEEIKKDLFKRVIEQFEKGEKLDAYDVHKIRFRNYRSKPREYTG</sequence>
<feature type="domain" description="SET" evidence="1">
    <location>
        <begin position="24"/>
        <end position="256"/>
    </location>
</feature>
<dbReference type="EMBL" id="CANTUO010000001">
    <property type="protein sequence ID" value="CAI5756232.1"/>
    <property type="molecule type" value="Genomic_DNA"/>
</dbReference>
<evidence type="ECO:0000313" key="2">
    <source>
        <dbReference type="EMBL" id="CAI5756232.1"/>
    </source>
</evidence>
<dbReference type="AlphaFoldDB" id="A0A9W4TR97"/>
<dbReference type="CDD" id="cd10527">
    <property type="entry name" value="SET_LSMT"/>
    <property type="match status" value="1"/>
</dbReference>
<evidence type="ECO:0000313" key="3">
    <source>
        <dbReference type="Proteomes" id="UP001152885"/>
    </source>
</evidence>
<protein>
    <recommendedName>
        <fullName evidence="1">SET domain-containing protein</fullName>
    </recommendedName>
</protein>
<dbReference type="Gene3D" id="3.90.1410.10">
    <property type="entry name" value="set domain protein methyltransferase, domain 1"/>
    <property type="match status" value="1"/>
</dbReference>
<dbReference type="Proteomes" id="UP001152885">
    <property type="component" value="Unassembled WGS sequence"/>
</dbReference>
<dbReference type="InterPro" id="IPR001214">
    <property type="entry name" value="SET_dom"/>
</dbReference>
<gene>
    <name evidence="2" type="ORF">CANVERA_P0749</name>
</gene>